<accession>A0A6G1W4Z4</accession>
<dbReference type="Gene3D" id="2.40.10.220">
    <property type="entry name" value="predicted glycosyltransferase like domains"/>
    <property type="match status" value="1"/>
</dbReference>
<evidence type="ECO:0000313" key="22">
    <source>
        <dbReference type="Proteomes" id="UP000713985"/>
    </source>
</evidence>
<evidence type="ECO:0000256" key="12">
    <source>
        <dbReference type="ARBA" id="ARBA00022916"/>
    </source>
</evidence>
<dbReference type="SUPFAM" id="SSF53448">
    <property type="entry name" value="Nucleotide-diphospho-sugar transferases"/>
    <property type="match status" value="1"/>
</dbReference>
<dbReference type="GO" id="GO:0030244">
    <property type="term" value="P:cellulose biosynthetic process"/>
    <property type="evidence" value="ECO:0007669"/>
    <property type="project" value="UniProtKB-KW"/>
</dbReference>
<evidence type="ECO:0000256" key="13">
    <source>
        <dbReference type="ARBA" id="ARBA00022989"/>
    </source>
</evidence>
<keyword evidence="11 16" id="KW-0812">Transmembrane</keyword>
<comment type="subcellular location">
    <subcellularLocation>
        <location evidence="1">Cell inner membrane</location>
        <topology evidence="1">Multi-pass membrane protein</topology>
    </subcellularLocation>
</comment>
<dbReference type="CDD" id="cd06421">
    <property type="entry name" value="CESA_CelA_like"/>
    <property type="match status" value="1"/>
</dbReference>
<evidence type="ECO:0000256" key="1">
    <source>
        <dbReference type="ARBA" id="ARBA00004429"/>
    </source>
</evidence>
<dbReference type="NCBIfam" id="NF008558">
    <property type="entry name" value="PRK11498.1"/>
    <property type="match status" value="1"/>
</dbReference>
<dbReference type="InterPro" id="IPR029044">
    <property type="entry name" value="Nucleotide-diphossugar_trans"/>
</dbReference>
<keyword evidence="22" id="KW-1185">Reference proteome</keyword>
<feature type="transmembrane region" description="Helical" evidence="16">
    <location>
        <begin position="221"/>
        <end position="245"/>
    </location>
</feature>
<reference evidence="21 22" key="1">
    <citation type="submission" date="2019-10" db="EMBL/GenBank/DDBJ databases">
        <title>Evaluation of single-gene subtyping targets for Pseudomonas.</title>
        <authorList>
            <person name="Reichler S.J."/>
            <person name="Orsi R.H."/>
            <person name="Wiedmann M."/>
            <person name="Martin N.H."/>
            <person name="Murphy S.I."/>
        </authorList>
    </citation>
    <scope>NUCLEOTIDE SEQUENCE [LARGE SCALE GENOMIC DNA]</scope>
    <source>
        <strain evidence="19 22">FSL R10-0802</strain>
        <strain evidence="20 21">FSL R10-1594</strain>
    </source>
</reference>
<keyword evidence="10 16" id="KW-0808">Transferase</keyword>
<evidence type="ECO:0000256" key="16">
    <source>
        <dbReference type="RuleBase" id="RU365020"/>
    </source>
</evidence>
<proteinExistence type="inferred from homology"/>
<dbReference type="PRINTS" id="PR01439">
    <property type="entry name" value="CELLSNTHASEA"/>
</dbReference>
<evidence type="ECO:0000256" key="5">
    <source>
        <dbReference type="ARBA" id="ARBA00018714"/>
    </source>
</evidence>
<dbReference type="GO" id="GO:0006011">
    <property type="term" value="P:UDP-alpha-D-glucose metabolic process"/>
    <property type="evidence" value="ECO:0007669"/>
    <property type="project" value="InterPro"/>
</dbReference>
<dbReference type="InterPro" id="IPR009875">
    <property type="entry name" value="PilZ_domain"/>
</dbReference>
<evidence type="ECO:0000256" key="10">
    <source>
        <dbReference type="ARBA" id="ARBA00022679"/>
    </source>
</evidence>
<dbReference type="Pfam" id="PF00535">
    <property type="entry name" value="Glycos_transf_2"/>
    <property type="match status" value="1"/>
</dbReference>
<dbReference type="OrthoDB" id="9806824at2"/>
<name>A0A6G1W4Z4_9PSED</name>
<dbReference type="FunFam" id="3.90.550.10:FF:000061">
    <property type="entry name" value="Cellulose synthase catalytic subunit [UDP-forming]"/>
    <property type="match status" value="1"/>
</dbReference>
<comment type="similarity">
    <text evidence="3">Belongs to the glycosyltransferase 2 family.</text>
</comment>
<dbReference type="EMBL" id="WIVT01000020">
    <property type="protein sequence ID" value="MQU17989.1"/>
    <property type="molecule type" value="Genomic_DNA"/>
</dbReference>
<keyword evidence="9 16" id="KW-0328">Glycosyltransferase</keyword>
<evidence type="ECO:0000256" key="2">
    <source>
        <dbReference type="ARBA" id="ARBA00005186"/>
    </source>
</evidence>
<organism evidence="20 21">
    <name type="scientific">Pseudomonas helleri</name>
    <dbReference type="NCBI Taxonomy" id="1608996"/>
    <lineage>
        <taxon>Bacteria</taxon>
        <taxon>Pseudomonadati</taxon>
        <taxon>Pseudomonadota</taxon>
        <taxon>Gammaproteobacteria</taxon>
        <taxon>Pseudomonadales</taxon>
        <taxon>Pseudomonadaceae</taxon>
        <taxon>Pseudomonas</taxon>
    </lineage>
</organism>
<dbReference type="NCBIfam" id="TIGR03030">
    <property type="entry name" value="CelA"/>
    <property type="match status" value="1"/>
</dbReference>
<evidence type="ECO:0000256" key="11">
    <source>
        <dbReference type="ARBA" id="ARBA00022692"/>
    </source>
</evidence>
<keyword evidence="8 16" id="KW-0973">c-di-GMP</keyword>
<dbReference type="RefSeq" id="WP_153404989.1">
    <property type="nucleotide sequence ID" value="NZ_WIVT01000020.1"/>
</dbReference>
<evidence type="ECO:0000256" key="6">
    <source>
        <dbReference type="ARBA" id="ARBA00022475"/>
    </source>
</evidence>
<dbReference type="AlphaFoldDB" id="A0A6G1W4Z4"/>
<keyword evidence="12 16" id="KW-0135">Cellulose biosynthesis</keyword>
<dbReference type="GO" id="GO:0005886">
    <property type="term" value="C:plasma membrane"/>
    <property type="evidence" value="ECO:0007669"/>
    <property type="project" value="UniProtKB-SubCell"/>
</dbReference>
<feature type="transmembrane region" description="Helical" evidence="16">
    <location>
        <begin position="166"/>
        <end position="183"/>
    </location>
</feature>
<comment type="catalytic activity">
    <reaction evidence="15 16">
        <text>[(1-&gt;4)-beta-D-glucosyl](n) + UDP-alpha-D-glucose = [(1-&gt;4)-beta-D-glucosyl](n+1) + UDP + H(+)</text>
        <dbReference type="Rhea" id="RHEA:19929"/>
        <dbReference type="Rhea" id="RHEA-COMP:10033"/>
        <dbReference type="Rhea" id="RHEA-COMP:10034"/>
        <dbReference type="ChEBI" id="CHEBI:15378"/>
        <dbReference type="ChEBI" id="CHEBI:18246"/>
        <dbReference type="ChEBI" id="CHEBI:58223"/>
        <dbReference type="ChEBI" id="CHEBI:58885"/>
        <dbReference type="EC" id="2.4.1.12"/>
    </reaction>
</comment>
<gene>
    <name evidence="20" type="primary">bcsA</name>
    <name evidence="20" type="ORF">GHN41_16250</name>
    <name evidence="19" type="ORF">GHN94_09900</name>
</gene>
<evidence type="ECO:0000256" key="3">
    <source>
        <dbReference type="ARBA" id="ARBA00006739"/>
    </source>
</evidence>
<comment type="pathway">
    <text evidence="2 16">Glycan metabolism; bacterial cellulose biosynthesis.</text>
</comment>
<evidence type="ECO:0000256" key="8">
    <source>
        <dbReference type="ARBA" id="ARBA00022636"/>
    </source>
</evidence>
<dbReference type="UniPathway" id="UPA00694"/>
<evidence type="ECO:0000256" key="4">
    <source>
        <dbReference type="ARBA" id="ARBA00012539"/>
    </source>
</evidence>
<dbReference type="InterPro" id="IPR001173">
    <property type="entry name" value="Glyco_trans_2-like"/>
</dbReference>
<evidence type="ECO:0000313" key="21">
    <source>
        <dbReference type="Proteomes" id="UP000443000"/>
    </source>
</evidence>
<comment type="function">
    <text evidence="16">Catalytic subunit of cellulose synthase. It polymerizes uridine 5'-diphosphate glucose to cellulose.</text>
</comment>
<dbReference type="GO" id="GO:0016760">
    <property type="term" value="F:cellulose synthase (UDP-forming) activity"/>
    <property type="evidence" value="ECO:0007669"/>
    <property type="project" value="UniProtKB-EC"/>
</dbReference>
<keyword evidence="6 16" id="KW-1003">Cell membrane</keyword>
<feature type="transmembrane region" description="Helical" evidence="16">
    <location>
        <begin position="143"/>
        <end position="160"/>
    </location>
</feature>
<protein>
    <recommendedName>
        <fullName evidence="5 16">Cellulose synthase catalytic subunit [UDP-forming]</fullName>
        <ecNumber evidence="4 16">2.4.1.12</ecNumber>
    </recommendedName>
</protein>
<evidence type="ECO:0000313" key="19">
    <source>
        <dbReference type="EMBL" id="MQT26136.1"/>
    </source>
</evidence>
<feature type="transmembrane region" description="Helical" evidence="16">
    <location>
        <begin position="531"/>
        <end position="549"/>
    </location>
</feature>
<feature type="transmembrane region" description="Helical" evidence="16">
    <location>
        <begin position="555"/>
        <end position="573"/>
    </location>
</feature>
<evidence type="ECO:0000256" key="9">
    <source>
        <dbReference type="ARBA" id="ARBA00022676"/>
    </source>
</evidence>
<dbReference type="Pfam" id="PF03552">
    <property type="entry name" value="Cellulose_synt"/>
    <property type="match status" value="1"/>
</dbReference>
<dbReference type="InterPro" id="IPR003919">
    <property type="entry name" value="Cell_synth_A"/>
</dbReference>
<dbReference type="Gene3D" id="3.90.550.10">
    <property type="entry name" value="Spore Coat Polysaccharide Biosynthesis Protein SpsA, Chain A"/>
    <property type="match status" value="1"/>
</dbReference>
<evidence type="ECO:0000313" key="20">
    <source>
        <dbReference type="EMBL" id="MQU17989.1"/>
    </source>
</evidence>
<dbReference type="EMBL" id="WIWP01000013">
    <property type="protein sequence ID" value="MQT26136.1"/>
    <property type="molecule type" value="Genomic_DNA"/>
</dbReference>
<feature type="domain" description="Glycosyltransferase 2-like" evidence="17">
    <location>
        <begin position="271"/>
        <end position="439"/>
    </location>
</feature>
<keyword evidence="13 16" id="KW-1133">Transmembrane helix</keyword>
<sequence length="860" mass="97745">MIEQCFPYKKLREEQNCTRITAFFLASMQALGWLFLRFESPCWQTVRAQRRRLYPHLADKPASFGDPLRYLIQTVWLLLVRVEAPERGRRSWIREHLQNVRARVHALCEKLGTTFDRLPVAIAPQVNNSSRWWDGLRKPVRNLLYVVIGVLATVLMLVCMTEPFDYVAQSVFVILLWGIALLIRRLPGHFPTLLLISLSVIVSCRYLWWRYTSTLNWNNTLDLVCGLTLLMAETYVWLVLMLGYLQTSWPLKRKPAALPADTRQWPSVDLLIPTYNESLSVVRATVYAAIGIDWPKDKLRIHLLDDGRRADFKAFAQDAGIHYITRADNRHAKAGNLNHALTLIKGELVAIFDCDHIPARSFLQVTTGWFLRDPKLALVQTPHHFLSPDPLERNLGTFGKQPNEGELFYGLVQDGNDVWNAAFFCGSCAILRRSALESIGGFAVETVTEDAHTALRLHRKGWNSAYLRIPQAAGLATESLSAHIAQRMRWARGMVQIFRTDNPLFGKGLTVFQRICYANAMLHFLLGLPRIVFLTAPLAFLLLHAYIIYAPALMIVLYVLPHMIHAILANYRLQSPYRQTLWGEIYETVVAWHIARPTTVALFSPSRGTFNVTVKGGRIEQEHFDWKTARPYLLLSALNVLGLGFAAWRLLTGPENEILTVVVSVVWVIYNLLIIGVAVAVAAESRQLRHNHRVQTRLPGAIKLANGHCYPCELMDYSLGGVGLQLSQPLQLPIGTQISLMLMRGHREFVFSASVTRCNDLFAGLSLTHMSHAQRIEFVQCTFGRADAWLDHNSGFQADKPIKSLRQILTLGVDGYRRLYRYLPAGVHATVRPLWRVFQWLGSYLPRMPLPPLTRTASRS</sequence>
<dbReference type="GO" id="GO:0035438">
    <property type="term" value="F:cyclic-di-GMP binding"/>
    <property type="evidence" value="ECO:0007669"/>
    <property type="project" value="InterPro"/>
</dbReference>
<keyword evidence="14 16" id="KW-0472">Membrane</keyword>
<comment type="cofactor">
    <cofactor evidence="16">
        <name>Mg(2+)</name>
        <dbReference type="ChEBI" id="CHEBI:18420"/>
    </cofactor>
</comment>
<dbReference type="EC" id="2.4.1.12" evidence="4 16"/>
<feature type="transmembrane region" description="Helical" evidence="16">
    <location>
        <begin position="658"/>
        <end position="683"/>
    </location>
</feature>
<evidence type="ECO:0000259" key="18">
    <source>
        <dbReference type="Pfam" id="PF07238"/>
    </source>
</evidence>
<evidence type="ECO:0000259" key="17">
    <source>
        <dbReference type="Pfam" id="PF00535"/>
    </source>
</evidence>
<feature type="transmembrane region" description="Helical" evidence="16">
    <location>
        <begin position="632"/>
        <end position="652"/>
    </location>
</feature>
<dbReference type="Proteomes" id="UP000443000">
    <property type="component" value="Unassembled WGS sequence"/>
</dbReference>
<feature type="domain" description="PilZ" evidence="18">
    <location>
        <begin position="687"/>
        <end position="783"/>
    </location>
</feature>
<dbReference type="SUPFAM" id="SSF141371">
    <property type="entry name" value="PilZ domain-like"/>
    <property type="match status" value="1"/>
</dbReference>
<dbReference type="PANTHER" id="PTHR43867:SF2">
    <property type="entry name" value="CELLULOSE SYNTHASE CATALYTIC SUBUNIT A [UDP-FORMING]"/>
    <property type="match status" value="1"/>
</dbReference>
<comment type="caution">
    <text evidence="20">The sequence shown here is derived from an EMBL/GenBank/DDBJ whole genome shotgun (WGS) entry which is preliminary data.</text>
</comment>
<keyword evidence="7 16" id="KW-0997">Cell inner membrane</keyword>
<evidence type="ECO:0000256" key="14">
    <source>
        <dbReference type="ARBA" id="ARBA00023136"/>
    </source>
</evidence>
<dbReference type="Proteomes" id="UP000713985">
    <property type="component" value="Unassembled WGS sequence"/>
</dbReference>
<evidence type="ECO:0000256" key="7">
    <source>
        <dbReference type="ARBA" id="ARBA00022519"/>
    </source>
</evidence>
<dbReference type="InterPro" id="IPR005150">
    <property type="entry name" value="Cellulose_synth"/>
</dbReference>
<dbReference type="PANTHER" id="PTHR43867">
    <property type="entry name" value="CELLULOSE SYNTHASE CATALYTIC SUBUNIT A [UDP-FORMING]"/>
    <property type="match status" value="1"/>
</dbReference>
<feature type="transmembrane region" description="Helical" evidence="16">
    <location>
        <begin position="190"/>
        <end position="209"/>
    </location>
</feature>
<dbReference type="Pfam" id="PF07238">
    <property type="entry name" value="PilZ"/>
    <property type="match status" value="1"/>
</dbReference>
<evidence type="ECO:0000256" key="15">
    <source>
        <dbReference type="ARBA" id="ARBA00048682"/>
    </source>
</evidence>
<dbReference type="InterPro" id="IPR050321">
    <property type="entry name" value="Glycosyltr_2/OpgH_subfam"/>
</dbReference>